<comment type="caution">
    <text evidence="2">The sequence shown here is derived from an EMBL/GenBank/DDBJ whole genome shotgun (WGS) entry which is preliminary data.</text>
</comment>
<dbReference type="AlphaFoldDB" id="A0A426YAL0"/>
<evidence type="ECO:0000313" key="2">
    <source>
        <dbReference type="EMBL" id="RRT48726.1"/>
    </source>
</evidence>
<proteinExistence type="predicted"/>
<sequence length="120" mass="13097">MLGSREQRRCLDDKAMGPRAQLRVGDGSGMDASTAAATGTSSPVRFDLREHPLSIVFPGLHEPVQRRYFNHSNSGICLLFMNSSVALHILSSYGLEPDDLARLEASVLHLTVFATAHNSF</sequence>
<reference evidence="2 3" key="1">
    <citation type="journal article" date="2014" name="Agronomy (Basel)">
        <title>A Draft Genome Sequence for Ensete ventricosum, the Drought-Tolerant Tree Against Hunger.</title>
        <authorList>
            <person name="Harrison J."/>
            <person name="Moore K.A."/>
            <person name="Paszkiewicz K."/>
            <person name="Jones T."/>
            <person name="Grant M."/>
            <person name="Ambacheew D."/>
            <person name="Muzemil S."/>
            <person name="Studholme D.J."/>
        </authorList>
    </citation>
    <scope>NUCLEOTIDE SEQUENCE [LARGE SCALE GENOMIC DNA]</scope>
</reference>
<feature type="region of interest" description="Disordered" evidence="1">
    <location>
        <begin position="1"/>
        <end position="41"/>
    </location>
</feature>
<gene>
    <name evidence="2" type="ORF">B296_00048838</name>
</gene>
<dbReference type="Proteomes" id="UP000287651">
    <property type="component" value="Unassembled WGS sequence"/>
</dbReference>
<dbReference type="EMBL" id="AMZH03013766">
    <property type="protein sequence ID" value="RRT48726.1"/>
    <property type="molecule type" value="Genomic_DNA"/>
</dbReference>
<accession>A0A426YAL0</accession>
<name>A0A426YAL0_ENSVE</name>
<organism evidence="2 3">
    <name type="scientific">Ensete ventricosum</name>
    <name type="common">Abyssinian banana</name>
    <name type="synonym">Musa ensete</name>
    <dbReference type="NCBI Taxonomy" id="4639"/>
    <lineage>
        <taxon>Eukaryota</taxon>
        <taxon>Viridiplantae</taxon>
        <taxon>Streptophyta</taxon>
        <taxon>Embryophyta</taxon>
        <taxon>Tracheophyta</taxon>
        <taxon>Spermatophyta</taxon>
        <taxon>Magnoliopsida</taxon>
        <taxon>Liliopsida</taxon>
        <taxon>Zingiberales</taxon>
        <taxon>Musaceae</taxon>
        <taxon>Ensete</taxon>
    </lineage>
</organism>
<evidence type="ECO:0000256" key="1">
    <source>
        <dbReference type="SAM" id="MobiDB-lite"/>
    </source>
</evidence>
<protein>
    <submittedName>
        <fullName evidence="2">Uncharacterized protein</fullName>
    </submittedName>
</protein>
<feature type="compositionally biased region" description="Low complexity" evidence="1">
    <location>
        <begin position="29"/>
        <end position="41"/>
    </location>
</feature>
<feature type="compositionally biased region" description="Basic and acidic residues" evidence="1">
    <location>
        <begin position="1"/>
        <end position="16"/>
    </location>
</feature>
<evidence type="ECO:0000313" key="3">
    <source>
        <dbReference type="Proteomes" id="UP000287651"/>
    </source>
</evidence>